<dbReference type="InterPro" id="IPR004827">
    <property type="entry name" value="bZIP"/>
</dbReference>
<dbReference type="FunFam" id="1.20.5.170:FF:000020">
    <property type="entry name" value="BZIP transcription factor"/>
    <property type="match status" value="1"/>
</dbReference>
<evidence type="ECO:0000259" key="7">
    <source>
        <dbReference type="PROSITE" id="PS50217"/>
    </source>
</evidence>
<proteinExistence type="predicted"/>
<evidence type="ECO:0000313" key="9">
    <source>
        <dbReference type="Proteomes" id="UP001627284"/>
    </source>
</evidence>
<comment type="caution">
    <text evidence="8">The sequence shown here is derived from an EMBL/GenBank/DDBJ whole genome shotgun (WGS) entry which is preliminary data.</text>
</comment>
<dbReference type="CDD" id="cd14702">
    <property type="entry name" value="bZIP_plant_GBF1"/>
    <property type="match status" value="1"/>
</dbReference>
<dbReference type="GO" id="GO:0046982">
    <property type="term" value="F:protein heterodimerization activity"/>
    <property type="evidence" value="ECO:0007669"/>
    <property type="project" value="UniProtKB-ARBA"/>
</dbReference>
<dbReference type="InterPro" id="IPR045314">
    <property type="entry name" value="bZIP_plant_GBF1"/>
</dbReference>
<feature type="compositionally biased region" description="Basic and acidic residues" evidence="6">
    <location>
        <begin position="155"/>
        <end position="173"/>
    </location>
</feature>
<organism evidence="8 9">
    <name type="scientific">Solanum stoloniferum</name>
    <dbReference type="NCBI Taxonomy" id="62892"/>
    <lineage>
        <taxon>Eukaryota</taxon>
        <taxon>Viridiplantae</taxon>
        <taxon>Streptophyta</taxon>
        <taxon>Embryophyta</taxon>
        <taxon>Tracheophyta</taxon>
        <taxon>Spermatophyta</taxon>
        <taxon>Magnoliopsida</taxon>
        <taxon>eudicotyledons</taxon>
        <taxon>Gunneridae</taxon>
        <taxon>Pentapetalae</taxon>
        <taxon>asterids</taxon>
        <taxon>lamiids</taxon>
        <taxon>Solanales</taxon>
        <taxon>Solanaceae</taxon>
        <taxon>Solanoideae</taxon>
        <taxon>Solaneae</taxon>
        <taxon>Solanum</taxon>
    </lineage>
</organism>
<reference evidence="8 9" key="1">
    <citation type="submission" date="2024-05" db="EMBL/GenBank/DDBJ databases">
        <title>De novo assembly of an allotetraploid wild potato.</title>
        <authorList>
            <person name="Hosaka A.J."/>
        </authorList>
    </citation>
    <scope>NUCLEOTIDE SEQUENCE [LARGE SCALE GENOMIC DNA]</scope>
    <source>
        <tissue evidence="8">Young leaves</tissue>
    </source>
</reference>
<dbReference type="PROSITE" id="PS50217">
    <property type="entry name" value="BZIP"/>
    <property type="match status" value="1"/>
</dbReference>
<evidence type="ECO:0000256" key="1">
    <source>
        <dbReference type="ARBA" id="ARBA00004123"/>
    </source>
</evidence>
<evidence type="ECO:0000256" key="2">
    <source>
        <dbReference type="ARBA" id="ARBA00023015"/>
    </source>
</evidence>
<protein>
    <recommendedName>
        <fullName evidence="7">BZIP domain-containing protein</fullName>
    </recommendedName>
</protein>
<evidence type="ECO:0000256" key="6">
    <source>
        <dbReference type="SAM" id="MobiDB-lite"/>
    </source>
</evidence>
<keyword evidence="2" id="KW-0805">Transcription regulation</keyword>
<evidence type="ECO:0000256" key="3">
    <source>
        <dbReference type="ARBA" id="ARBA00023125"/>
    </source>
</evidence>
<feature type="compositionally biased region" description="Polar residues" evidence="6">
    <location>
        <begin position="131"/>
        <end position="141"/>
    </location>
</feature>
<sequence>PHALVPPDSKVLSNYKNIPGGTHPTPFRLSINTTLLTLLLPFSPPNYPPPFRSDFPAMLSTFPATTLSVDGLFPNLFPAFDGGFTPWECIEPAFLFPQEVEEEEPAVSPKESPPPEPVILNSDSGSDDSKPNSVHSSSGSDDPNRNNNNNNTNRCPDERNRQRTTSNRDIDERKRRRMVSNRESARRSRMRKQKHLENLRNQANRLKVGNREIMNRLRLITHQCQVVQCENERLRTESAILRQRLEGICQILITRQLEQQFNSYSAWACNNMEQRPH</sequence>
<dbReference type="GO" id="GO:0005634">
    <property type="term" value="C:nucleus"/>
    <property type="evidence" value="ECO:0007669"/>
    <property type="project" value="UniProtKB-SubCell"/>
</dbReference>
<dbReference type="SUPFAM" id="SSF57959">
    <property type="entry name" value="Leucine zipper domain"/>
    <property type="match status" value="1"/>
</dbReference>
<name>A0ABD2SR15_9SOLN</name>
<dbReference type="AlphaFoldDB" id="A0ABD2SR15"/>
<feature type="compositionally biased region" description="Low complexity" evidence="6">
    <location>
        <begin position="145"/>
        <end position="154"/>
    </location>
</feature>
<evidence type="ECO:0000313" key="8">
    <source>
        <dbReference type="EMBL" id="KAL3346320.1"/>
    </source>
</evidence>
<dbReference type="PANTHER" id="PTHR45764:SF53">
    <property type="entry name" value="BASIC LEUCINE ZIPPER 43-LIKE"/>
    <property type="match status" value="1"/>
</dbReference>
<feature type="domain" description="BZIP" evidence="7">
    <location>
        <begin position="171"/>
        <end position="234"/>
    </location>
</feature>
<dbReference type="EMBL" id="JBJKTR010000014">
    <property type="protein sequence ID" value="KAL3346320.1"/>
    <property type="molecule type" value="Genomic_DNA"/>
</dbReference>
<accession>A0ABD2SR15</accession>
<evidence type="ECO:0000256" key="4">
    <source>
        <dbReference type="ARBA" id="ARBA00023163"/>
    </source>
</evidence>
<evidence type="ECO:0000256" key="5">
    <source>
        <dbReference type="ARBA" id="ARBA00023242"/>
    </source>
</evidence>
<dbReference type="InterPro" id="IPR046347">
    <property type="entry name" value="bZIP_sf"/>
</dbReference>
<dbReference type="GO" id="GO:0003677">
    <property type="term" value="F:DNA binding"/>
    <property type="evidence" value="ECO:0007669"/>
    <property type="project" value="UniProtKB-KW"/>
</dbReference>
<keyword evidence="9" id="KW-1185">Reference proteome</keyword>
<dbReference type="PROSITE" id="PS00036">
    <property type="entry name" value="BZIP_BASIC"/>
    <property type="match status" value="1"/>
</dbReference>
<keyword evidence="4" id="KW-0804">Transcription</keyword>
<dbReference type="PANTHER" id="PTHR45764">
    <property type="entry name" value="BZIP TRANSCRIPTION FACTOR 44"/>
    <property type="match status" value="1"/>
</dbReference>
<dbReference type="Gene3D" id="1.20.5.170">
    <property type="match status" value="1"/>
</dbReference>
<gene>
    <name evidence="8" type="ORF">AABB24_024985</name>
</gene>
<feature type="region of interest" description="Disordered" evidence="6">
    <location>
        <begin position="100"/>
        <end position="193"/>
    </location>
</feature>
<dbReference type="SMART" id="SM00338">
    <property type="entry name" value="BRLZ"/>
    <property type="match status" value="1"/>
</dbReference>
<dbReference type="Proteomes" id="UP001627284">
    <property type="component" value="Unassembled WGS sequence"/>
</dbReference>
<keyword evidence="3" id="KW-0238">DNA-binding</keyword>
<comment type="subcellular location">
    <subcellularLocation>
        <location evidence="1">Nucleus</location>
    </subcellularLocation>
</comment>
<dbReference type="Pfam" id="PF00170">
    <property type="entry name" value="bZIP_1"/>
    <property type="match status" value="1"/>
</dbReference>
<keyword evidence="5" id="KW-0539">Nucleus</keyword>
<feature type="non-terminal residue" evidence="8">
    <location>
        <position position="1"/>
    </location>
</feature>